<proteinExistence type="predicted"/>
<accession>A0AA39XDF3</accession>
<keyword evidence="1" id="KW-0732">Signal</keyword>
<protein>
    <recommendedName>
        <fullName evidence="4">SSCRP protein</fullName>
    </recommendedName>
</protein>
<name>A0AA39XDF3_9PEZI</name>
<dbReference type="Proteomes" id="UP001175000">
    <property type="component" value="Unassembled WGS sequence"/>
</dbReference>
<reference evidence="2" key="1">
    <citation type="submission" date="2023-06" db="EMBL/GenBank/DDBJ databases">
        <title>Genome-scale phylogeny and comparative genomics of the fungal order Sordariales.</title>
        <authorList>
            <consortium name="Lawrence Berkeley National Laboratory"/>
            <person name="Hensen N."/>
            <person name="Bonometti L."/>
            <person name="Westerberg I."/>
            <person name="Brannstrom I.O."/>
            <person name="Guillou S."/>
            <person name="Cros-Aarteil S."/>
            <person name="Calhoun S."/>
            <person name="Haridas S."/>
            <person name="Kuo A."/>
            <person name="Mondo S."/>
            <person name="Pangilinan J."/>
            <person name="Riley R."/>
            <person name="Labutti K."/>
            <person name="Andreopoulos B."/>
            <person name="Lipzen A."/>
            <person name="Chen C."/>
            <person name="Yanf M."/>
            <person name="Daum C."/>
            <person name="Ng V."/>
            <person name="Clum A."/>
            <person name="Steindorff A."/>
            <person name="Ohm R."/>
            <person name="Martin F."/>
            <person name="Silar P."/>
            <person name="Natvig D."/>
            <person name="Lalanne C."/>
            <person name="Gautier V."/>
            <person name="Ament-Velasquez S.L."/>
            <person name="Kruys A."/>
            <person name="Hutchinson M.I."/>
            <person name="Powell A.J."/>
            <person name="Barry K."/>
            <person name="Miller A.N."/>
            <person name="Grigoriev I.V."/>
            <person name="Debuchy R."/>
            <person name="Gladieux P."/>
            <person name="Thoren M.H."/>
            <person name="Johannesson H."/>
        </authorList>
    </citation>
    <scope>NUCLEOTIDE SEQUENCE</scope>
    <source>
        <strain evidence="2">CBS 606.72</strain>
    </source>
</reference>
<dbReference type="AlphaFoldDB" id="A0AA39XDF3"/>
<dbReference type="EMBL" id="JAULSU010000001">
    <property type="protein sequence ID" value="KAK0631899.1"/>
    <property type="molecule type" value="Genomic_DNA"/>
</dbReference>
<keyword evidence="3" id="KW-1185">Reference proteome</keyword>
<evidence type="ECO:0000313" key="2">
    <source>
        <dbReference type="EMBL" id="KAK0631899.1"/>
    </source>
</evidence>
<comment type="caution">
    <text evidence="2">The sequence shown here is derived from an EMBL/GenBank/DDBJ whole genome shotgun (WGS) entry which is preliminary data.</text>
</comment>
<organism evidence="2 3">
    <name type="scientific">Immersiella caudata</name>
    <dbReference type="NCBI Taxonomy" id="314043"/>
    <lineage>
        <taxon>Eukaryota</taxon>
        <taxon>Fungi</taxon>
        <taxon>Dikarya</taxon>
        <taxon>Ascomycota</taxon>
        <taxon>Pezizomycotina</taxon>
        <taxon>Sordariomycetes</taxon>
        <taxon>Sordariomycetidae</taxon>
        <taxon>Sordariales</taxon>
        <taxon>Lasiosphaeriaceae</taxon>
        <taxon>Immersiella</taxon>
    </lineage>
</organism>
<gene>
    <name evidence="2" type="ORF">B0T14DRAFT_490357</name>
</gene>
<evidence type="ECO:0000256" key="1">
    <source>
        <dbReference type="SAM" id="SignalP"/>
    </source>
</evidence>
<feature type="chain" id="PRO_5041256605" description="SSCRP protein" evidence="1">
    <location>
        <begin position="22"/>
        <end position="135"/>
    </location>
</feature>
<sequence length="135" mass="13908">MQLAPLSSLLCLAIPLGRVAGAPAATSDEKCKPRTLCVDGINTCGVRFGGCYDVCKPELRPIVPLCAPPTTAPTPKVAPSFTVTRTATSLISTLVPPTTVRLPSTRSSACPDGREGTGATVCWDGINDCGQMYGG</sequence>
<evidence type="ECO:0000313" key="3">
    <source>
        <dbReference type="Proteomes" id="UP001175000"/>
    </source>
</evidence>
<feature type="signal peptide" evidence="1">
    <location>
        <begin position="1"/>
        <end position="21"/>
    </location>
</feature>
<evidence type="ECO:0008006" key="4">
    <source>
        <dbReference type="Google" id="ProtNLM"/>
    </source>
</evidence>